<dbReference type="Proteomes" id="UP001642464">
    <property type="component" value="Unassembled WGS sequence"/>
</dbReference>
<feature type="compositionally biased region" description="Basic and acidic residues" evidence="1">
    <location>
        <begin position="41"/>
        <end position="52"/>
    </location>
</feature>
<evidence type="ECO:0000313" key="2">
    <source>
        <dbReference type="EMBL" id="CAK9001346.1"/>
    </source>
</evidence>
<protein>
    <submittedName>
        <fullName evidence="2">Mitochondrial</fullName>
    </submittedName>
</protein>
<gene>
    <name evidence="2" type="ORF">SCF082_LOCUS6885</name>
</gene>
<proteinExistence type="predicted"/>
<feature type="region of interest" description="Disordered" evidence="1">
    <location>
        <begin position="1"/>
        <end position="99"/>
    </location>
</feature>
<sequence length="438" mass="49319">MVSSSHWVGIVAGSQTESPTPQPQPSEARIPTKSGKRKAKVALEDSKSKESEMAMVSVADSSGKSQPSSGSVQDGEDKLVEREPDDSHPSKTRFRLRGKKSPAHLFQVSTSEVVENMTMERISAGEEVSTTYIKHLILFLAEIWNETIETIGTMLQTKGLDYLKEHDEELAEMSQAEMDCVFQKMVERQEELLAPIHLTETDGALAVRTYISKTAVEKGVHGRLIANADQVWSLLFRPNKKCLQKAASAKGLRSDPVMKSKLMRQIRHNIERALDIPFSEPDPGAFTHKTELKPIQITGGPAATAVVDEWRLPRTVTTLSFRDGYLGRAYITVRSGSLPEKTREQLNTNLQKFIFIAPPQEKTHVWSRVTFIKYLTFLAEEFRIRRRMLGLTAKDRGLIMLDQAGAHMGRLYERIQHNWSVQHNIVTWPLHLVGETHT</sequence>
<name>A0ABP0IHK6_9DINO</name>
<evidence type="ECO:0000256" key="1">
    <source>
        <dbReference type="SAM" id="MobiDB-lite"/>
    </source>
</evidence>
<feature type="compositionally biased region" description="Basic residues" evidence="1">
    <location>
        <begin position="90"/>
        <end position="99"/>
    </location>
</feature>
<evidence type="ECO:0000313" key="3">
    <source>
        <dbReference type="Proteomes" id="UP001642464"/>
    </source>
</evidence>
<feature type="compositionally biased region" description="Basic and acidic residues" evidence="1">
    <location>
        <begin position="75"/>
        <end position="89"/>
    </location>
</feature>
<organism evidence="2 3">
    <name type="scientific">Durusdinium trenchii</name>
    <dbReference type="NCBI Taxonomy" id="1381693"/>
    <lineage>
        <taxon>Eukaryota</taxon>
        <taxon>Sar</taxon>
        <taxon>Alveolata</taxon>
        <taxon>Dinophyceae</taxon>
        <taxon>Suessiales</taxon>
        <taxon>Symbiodiniaceae</taxon>
        <taxon>Durusdinium</taxon>
    </lineage>
</organism>
<feature type="compositionally biased region" description="Low complexity" evidence="1">
    <location>
        <begin position="61"/>
        <end position="71"/>
    </location>
</feature>
<dbReference type="EMBL" id="CAXAMM010003803">
    <property type="protein sequence ID" value="CAK9001346.1"/>
    <property type="molecule type" value="Genomic_DNA"/>
</dbReference>
<reference evidence="2 3" key="1">
    <citation type="submission" date="2024-02" db="EMBL/GenBank/DDBJ databases">
        <authorList>
            <person name="Chen Y."/>
            <person name="Shah S."/>
            <person name="Dougan E. K."/>
            <person name="Thang M."/>
            <person name="Chan C."/>
        </authorList>
    </citation>
    <scope>NUCLEOTIDE SEQUENCE [LARGE SCALE GENOMIC DNA]</scope>
</reference>
<keyword evidence="3" id="KW-1185">Reference proteome</keyword>
<comment type="caution">
    <text evidence="2">The sequence shown here is derived from an EMBL/GenBank/DDBJ whole genome shotgun (WGS) entry which is preliminary data.</text>
</comment>
<accession>A0ABP0IHK6</accession>